<keyword evidence="3" id="KW-1185">Reference proteome</keyword>
<dbReference type="AlphaFoldDB" id="A0AAW0B5A9"/>
<evidence type="ECO:0000313" key="3">
    <source>
        <dbReference type="Proteomes" id="UP001362999"/>
    </source>
</evidence>
<proteinExistence type="predicted"/>
<sequence>MFSRCNHHDENQSGAKFVPWTALPPQKLDINTRESTRPHPDVFTPNHLRLENLLDATLATVMIILDNDPILTLSDHAERAFRALCRRIDLGNCSVPHPALSAAAAPAAPPPTPATYAEAVQTRDDKSIDPPTPKPAAPKPAPLRRSAVDADLIFRVDKLSPPPAVYPQPAECFTALQKTFADFPDLSLAGLRWTRNGNLSINFDHNASWTSEKALAAAPTIWKAVEPLFSFPKPCPVPSVDLGGVWHSVLVHNIPDLPPKGDSNTLSLGAWLRMGGLQGTFAEARPMCTVDEAGNTKTLSMRISFRSKAQADHIVQHGALVFGSRCRASHCKPRTIPARSAAA</sequence>
<dbReference type="Proteomes" id="UP001362999">
    <property type="component" value="Unassembled WGS sequence"/>
</dbReference>
<organism evidence="2 3">
    <name type="scientific">Favolaschia claudopus</name>
    <dbReference type="NCBI Taxonomy" id="2862362"/>
    <lineage>
        <taxon>Eukaryota</taxon>
        <taxon>Fungi</taxon>
        <taxon>Dikarya</taxon>
        <taxon>Basidiomycota</taxon>
        <taxon>Agaricomycotina</taxon>
        <taxon>Agaricomycetes</taxon>
        <taxon>Agaricomycetidae</taxon>
        <taxon>Agaricales</taxon>
        <taxon>Marasmiineae</taxon>
        <taxon>Mycenaceae</taxon>
        <taxon>Favolaschia</taxon>
    </lineage>
</organism>
<evidence type="ECO:0000256" key="1">
    <source>
        <dbReference type="SAM" id="MobiDB-lite"/>
    </source>
</evidence>
<accession>A0AAW0B5A9</accession>
<feature type="compositionally biased region" description="Pro residues" evidence="1">
    <location>
        <begin position="130"/>
        <end position="141"/>
    </location>
</feature>
<comment type="caution">
    <text evidence="2">The sequence shown here is derived from an EMBL/GenBank/DDBJ whole genome shotgun (WGS) entry which is preliminary data.</text>
</comment>
<reference evidence="2 3" key="1">
    <citation type="journal article" date="2024" name="J Genomics">
        <title>Draft genome sequencing and assembly of Favolaschia claudopus CIRM-BRFM 2984 isolated from oak limbs.</title>
        <authorList>
            <person name="Navarro D."/>
            <person name="Drula E."/>
            <person name="Chaduli D."/>
            <person name="Cazenave R."/>
            <person name="Ahrendt S."/>
            <person name="Wang J."/>
            <person name="Lipzen A."/>
            <person name="Daum C."/>
            <person name="Barry K."/>
            <person name="Grigoriev I.V."/>
            <person name="Favel A."/>
            <person name="Rosso M.N."/>
            <person name="Martin F."/>
        </authorList>
    </citation>
    <scope>NUCLEOTIDE SEQUENCE [LARGE SCALE GENOMIC DNA]</scope>
    <source>
        <strain evidence="2 3">CIRM-BRFM 2984</strain>
    </source>
</reference>
<protein>
    <submittedName>
        <fullName evidence="2">Uncharacterized protein</fullName>
    </submittedName>
</protein>
<feature type="region of interest" description="Disordered" evidence="1">
    <location>
        <begin position="102"/>
        <end position="142"/>
    </location>
</feature>
<evidence type="ECO:0000313" key="2">
    <source>
        <dbReference type="EMBL" id="KAK7020785.1"/>
    </source>
</evidence>
<name>A0AAW0B5A9_9AGAR</name>
<gene>
    <name evidence="2" type="ORF">R3P38DRAFT_3397452</name>
</gene>
<dbReference type="EMBL" id="JAWWNJ010000040">
    <property type="protein sequence ID" value="KAK7020785.1"/>
    <property type="molecule type" value="Genomic_DNA"/>
</dbReference>